<protein>
    <submittedName>
        <fullName evidence="4">Glutathione S-transferase family protein</fullName>
    </submittedName>
</protein>
<dbReference type="SUPFAM" id="SSF52833">
    <property type="entry name" value="Thioredoxin-like"/>
    <property type="match status" value="1"/>
</dbReference>
<sequence>MILHDYLPSGNGYKIRLLLSLLGKSYQLKHYDIVKGESRSAEFLSINPNGKIPVLELDDGRYLAESNAALFYLAQNSAFWPEDSWQQAQVIKWLSFEQYSHEPNIASPRFWLSHAGMTPARQAQLADKQQQGYAALAVMEQHLKQQDYFVANRLTIADIALYAYTHVAEEGGFDLQQFPAVLSWLGRIAKQSNYVSIDDDSALIN</sequence>
<reference evidence="4 5" key="2">
    <citation type="submission" date="2023-12" db="EMBL/GenBank/DDBJ databases">
        <authorList>
            <consortium name="Cladostephus spongiosus"/>
            <person name="Lorente B."/>
            <person name="Cabral C."/>
            <person name="Frias J."/>
            <person name="Faria J."/>
            <person name="Toubarro D."/>
        </authorList>
    </citation>
    <scope>NUCLEOTIDE SEQUENCE [LARGE SCALE GENOMIC DNA]</scope>
    <source>
        <strain evidence="4 5">ZMCS4</strain>
    </source>
</reference>
<name>A0ABU7G9C9_9ALTE</name>
<evidence type="ECO:0000256" key="1">
    <source>
        <dbReference type="RuleBase" id="RU003494"/>
    </source>
</evidence>
<evidence type="ECO:0000313" key="4">
    <source>
        <dbReference type="EMBL" id="MEE1676008.1"/>
    </source>
</evidence>
<dbReference type="InterPro" id="IPR036282">
    <property type="entry name" value="Glutathione-S-Trfase_C_sf"/>
</dbReference>
<dbReference type="PANTHER" id="PTHR44051:SF2">
    <property type="entry name" value="HYPOTHETICAL GLUTATHIONE S-TRANSFERASE LIKE PROTEIN"/>
    <property type="match status" value="1"/>
</dbReference>
<dbReference type="CDD" id="cd03056">
    <property type="entry name" value="GST_N_4"/>
    <property type="match status" value="1"/>
</dbReference>
<evidence type="ECO:0000259" key="3">
    <source>
        <dbReference type="PROSITE" id="PS50405"/>
    </source>
</evidence>
<dbReference type="InterPro" id="IPR010987">
    <property type="entry name" value="Glutathione-S-Trfase_C-like"/>
</dbReference>
<feature type="domain" description="GST N-terminal" evidence="2">
    <location>
        <begin position="1"/>
        <end position="81"/>
    </location>
</feature>
<dbReference type="InterPro" id="IPR004045">
    <property type="entry name" value="Glutathione_S-Trfase_N"/>
</dbReference>
<dbReference type="Pfam" id="PF02798">
    <property type="entry name" value="GST_N"/>
    <property type="match status" value="1"/>
</dbReference>
<dbReference type="SUPFAM" id="SSF47616">
    <property type="entry name" value="GST C-terminal domain-like"/>
    <property type="match status" value="1"/>
</dbReference>
<feature type="domain" description="GST C-terminal" evidence="3">
    <location>
        <begin position="83"/>
        <end position="205"/>
    </location>
</feature>
<dbReference type="Proteomes" id="UP001310248">
    <property type="component" value="Unassembled WGS sequence"/>
</dbReference>
<reference evidence="5" key="1">
    <citation type="submission" date="2023-07" db="EMBL/GenBank/DDBJ databases">
        <title>Draft genome sequence of Agarivorans aestuarii strain ZMCS4, a CAZymes producing bacteria isolated from the marine brown algae Clodostephus spongiosus.</title>
        <authorList>
            <person name="Lorente B."/>
            <person name="Cabral C."/>
            <person name="Frias J."/>
            <person name="Faria J."/>
            <person name="Toubarro D."/>
        </authorList>
    </citation>
    <scope>NUCLEOTIDE SEQUENCE [LARGE SCALE GENOMIC DNA]</scope>
    <source>
        <strain evidence="5">ZMCS4</strain>
    </source>
</reference>
<dbReference type="SFLD" id="SFLDG00358">
    <property type="entry name" value="Main_(cytGST)"/>
    <property type="match status" value="1"/>
</dbReference>
<organism evidence="4 5">
    <name type="scientific">Agarivorans aestuarii</name>
    <dbReference type="NCBI Taxonomy" id="1563703"/>
    <lineage>
        <taxon>Bacteria</taxon>
        <taxon>Pseudomonadati</taxon>
        <taxon>Pseudomonadota</taxon>
        <taxon>Gammaproteobacteria</taxon>
        <taxon>Alteromonadales</taxon>
        <taxon>Alteromonadaceae</taxon>
        <taxon>Agarivorans</taxon>
    </lineage>
</organism>
<dbReference type="Gene3D" id="3.40.30.10">
    <property type="entry name" value="Glutaredoxin"/>
    <property type="match status" value="1"/>
</dbReference>
<comment type="caution">
    <text evidence="4">The sequence shown here is derived from an EMBL/GenBank/DDBJ whole genome shotgun (WGS) entry which is preliminary data.</text>
</comment>
<proteinExistence type="inferred from homology"/>
<evidence type="ECO:0000259" key="2">
    <source>
        <dbReference type="PROSITE" id="PS50404"/>
    </source>
</evidence>
<dbReference type="Pfam" id="PF00043">
    <property type="entry name" value="GST_C"/>
    <property type="match status" value="1"/>
</dbReference>
<dbReference type="InterPro" id="IPR036249">
    <property type="entry name" value="Thioredoxin-like_sf"/>
</dbReference>
<dbReference type="SFLD" id="SFLDS00019">
    <property type="entry name" value="Glutathione_Transferase_(cytos"/>
    <property type="match status" value="1"/>
</dbReference>
<dbReference type="PROSITE" id="PS50405">
    <property type="entry name" value="GST_CTER"/>
    <property type="match status" value="1"/>
</dbReference>
<dbReference type="RefSeq" id="WP_329776753.1">
    <property type="nucleotide sequence ID" value="NZ_JAYDYW010000017.1"/>
</dbReference>
<dbReference type="PROSITE" id="PS50404">
    <property type="entry name" value="GST_NTER"/>
    <property type="match status" value="1"/>
</dbReference>
<dbReference type="SFLD" id="SFLDG01151">
    <property type="entry name" value="Main.2:_Nu-like"/>
    <property type="match status" value="1"/>
</dbReference>
<evidence type="ECO:0000313" key="5">
    <source>
        <dbReference type="Proteomes" id="UP001310248"/>
    </source>
</evidence>
<dbReference type="InterPro" id="IPR040079">
    <property type="entry name" value="Glutathione_S-Trfase"/>
</dbReference>
<dbReference type="PANTHER" id="PTHR44051">
    <property type="entry name" value="GLUTATHIONE S-TRANSFERASE-RELATED"/>
    <property type="match status" value="1"/>
</dbReference>
<gene>
    <name evidence="4" type="ORF">SNR37_001335</name>
</gene>
<accession>A0ABU7G9C9</accession>
<dbReference type="Gene3D" id="1.20.1050.10">
    <property type="match status" value="1"/>
</dbReference>
<keyword evidence="5" id="KW-1185">Reference proteome</keyword>
<dbReference type="InterPro" id="IPR004046">
    <property type="entry name" value="GST_C"/>
</dbReference>
<comment type="similarity">
    <text evidence="1">Belongs to the GST superfamily.</text>
</comment>
<dbReference type="EMBL" id="JAYDYW010000017">
    <property type="protein sequence ID" value="MEE1676008.1"/>
    <property type="molecule type" value="Genomic_DNA"/>
</dbReference>